<reference evidence="2" key="1">
    <citation type="journal article" date="2017" name="Plant J.">
        <title>The pomegranate (Punica granatum L.) genome and the genomics of punicalagin biosynthesis.</title>
        <authorList>
            <person name="Qin G."/>
            <person name="Xu C."/>
            <person name="Ming R."/>
            <person name="Tang H."/>
            <person name="Guyot R."/>
            <person name="Kramer E.M."/>
            <person name="Hu Y."/>
            <person name="Yi X."/>
            <person name="Qi Y."/>
            <person name="Xu X."/>
            <person name="Gao Z."/>
            <person name="Pan H."/>
            <person name="Jian J."/>
            <person name="Tian Y."/>
            <person name="Yue Z."/>
            <person name="Xu Y."/>
        </authorList>
    </citation>
    <scope>NUCLEOTIDE SEQUENCE [LARGE SCALE GENOMIC DNA]</scope>
    <source>
        <strain evidence="2">cv. Dabenzi</strain>
    </source>
</reference>
<evidence type="ECO:0000313" key="2">
    <source>
        <dbReference type="Proteomes" id="UP000197138"/>
    </source>
</evidence>
<comment type="caution">
    <text evidence="1">The sequence shown here is derived from an EMBL/GenBank/DDBJ whole genome shotgun (WGS) entry which is preliminary data.</text>
</comment>
<proteinExistence type="predicted"/>
<accession>A0A218WFB7</accession>
<dbReference type="Proteomes" id="UP000197138">
    <property type="component" value="Unassembled WGS sequence"/>
</dbReference>
<name>A0A218WFB7_PUNGR</name>
<sequence length="91" mass="10656">MDRTWTWTRTRPRRRQPTARRTDAVEVVEVGEVSCWFMIYWIRSLAAGVLGVLEVRGGEGKGKGKVNEGLRRDLWDMVLGQIGERWCWLQH</sequence>
<organism evidence="1 2">
    <name type="scientific">Punica granatum</name>
    <name type="common">Pomegranate</name>
    <dbReference type="NCBI Taxonomy" id="22663"/>
    <lineage>
        <taxon>Eukaryota</taxon>
        <taxon>Viridiplantae</taxon>
        <taxon>Streptophyta</taxon>
        <taxon>Embryophyta</taxon>
        <taxon>Tracheophyta</taxon>
        <taxon>Spermatophyta</taxon>
        <taxon>Magnoliopsida</taxon>
        <taxon>eudicotyledons</taxon>
        <taxon>Gunneridae</taxon>
        <taxon>Pentapetalae</taxon>
        <taxon>rosids</taxon>
        <taxon>malvids</taxon>
        <taxon>Myrtales</taxon>
        <taxon>Lythraceae</taxon>
        <taxon>Punica</taxon>
    </lineage>
</organism>
<evidence type="ECO:0000313" key="1">
    <source>
        <dbReference type="EMBL" id="OWM71517.1"/>
    </source>
</evidence>
<dbReference type="AlphaFoldDB" id="A0A218WFB7"/>
<protein>
    <submittedName>
        <fullName evidence="1">Uncharacterized protein</fullName>
    </submittedName>
</protein>
<gene>
    <name evidence="1" type="ORF">CDL15_Pgr005704</name>
</gene>
<dbReference type="EMBL" id="MTKT01004399">
    <property type="protein sequence ID" value="OWM71517.1"/>
    <property type="molecule type" value="Genomic_DNA"/>
</dbReference>